<evidence type="ECO:0000259" key="1">
    <source>
        <dbReference type="Pfam" id="PF13470"/>
    </source>
</evidence>
<evidence type="ECO:0000313" key="2">
    <source>
        <dbReference type="EMBL" id="PHK01125.1"/>
    </source>
</evidence>
<dbReference type="InterPro" id="IPR029060">
    <property type="entry name" value="PIN-like_dom_sf"/>
</dbReference>
<dbReference type="RefSeq" id="WP_099068511.1">
    <property type="nucleotide sequence ID" value="NZ_LAHD01000073.1"/>
</dbReference>
<dbReference type="EMBL" id="LAHD01000073">
    <property type="protein sequence ID" value="PHK01125.1"/>
    <property type="molecule type" value="Genomic_DNA"/>
</dbReference>
<reference evidence="2 3" key="1">
    <citation type="submission" date="2015-02" db="EMBL/GenBank/DDBJ databases">
        <title>Nostoc linckia genome annotation.</title>
        <authorList>
            <person name="Zhou Z."/>
        </authorList>
    </citation>
    <scope>NUCLEOTIDE SEQUENCE [LARGE SCALE GENOMIC DNA]</scope>
    <source>
        <strain evidence="3">z8</strain>
    </source>
</reference>
<sequence>MNKIKVFFDTNVLIYAHDESSLYHHNSANLLNLVFENKIQGVIAEQNIIEIYRILTNPAAMRNKPLTSQEVNKLITEIYLSGTFQVLYPN</sequence>
<dbReference type="Pfam" id="PF13470">
    <property type="entry name" value="PIN_3"/>
    <property type="match status" value="1"/>
</dbReference>
<comment type="caution">
    <text evidence="2">The sequence shown here is derived from an EMBL/GenBank/DDBJ whole genome shotgun (WGS) entry which is preliminary data.</text>
</comment>
<protein>
    <recommendedName>
        <fullName evidence="1">PIN domain-containing protein</fullName>
    </recommendedName>
</protein>
<dbReference type="InterPro" id="IPR002716">
    <property type="entry name" value="PIN_dom"/>
</dbReference>
<gene>
    <name evidence="2" type="ORF">VF08_22490</name>
</gene>
<dbReference type="SUPFAM" id="SSF88723">
    <property type="entry name" value="PIN domain-like"/>
    <property type="match status" value="1"/>
</dbReference>
<proteinExistence type="predicted"/>
<feature type="domain" description="PIN" evidence="1">
    <location>
        <begin position="5"/>
        <end position="78"/>
    </location>
</feature>
<dbReference type="Proteomes" id="UP000222310">
    <property type="component" value="Unassembled WGS sequence"/>
</dbReference>
<organism evidence="2 3">
    <name type="scientific">Nostoc linckia z8</name>
    <dbReference type="NCBI Taxonomy" id="1628746"/>
    <lineage>
        <taxon>Bacteria</taxon>
        <taxon>Bacillati</taxon>
        <taxon>Cyanobacteriota</taxon>
        <taxon>Cyanophyceae</taxon>
        <taxon>Nostocales</taxon>
        <taxon>Nostocaceae</taxon>
        <taxon>Nostoc</taxon>
    </lineage>
</organism>
<dbReference type="Gene3D" id="3.40.50.1010">
    <property type="entry name" value="5'-nuclease"/>
    <property type="match status" value="1"/>
</dbReference>
<dbReference type="GeneID" id="57098057"/>
<name>A0A9Q5Z9F2_NOSLI</name>
<evidence type="ECO:0000313" key="3">
    <source>
        <dbReference type="Proteomes" id="UP000222310"/>
    </source>
</evidence>
<accession>A0A9Q5Z9F2</accession>
<dbReference type="AlphaFoldDB" id="A0A9Q5Z9F2"/>